<organism evidence="1">
    <name type="scientific">Brachypodium distachyon</name>
    <name type="common">Purple false brome</name>
    <name type="synonym">Trachynia distachya</name>
    <dbReference type="NCBI Taxonomy" id="15368"/>
    <lineage>
        <taxon>Eukaryota</taxon>
        <taxon>Viridiplantae</taxon>
        <taxon>Streptophyta</taxon>
        <taxon>Embryophyta</taxon>
        <taxon>Tracheophyta</taxon>
        <taxon>Spermatophyta</taxon>
        <taxon>Magnoliopsida</taxon>
        <taxon>Liliopsida</taxon>
        <taxon>Poales</taxon>
        <taxon>Poaceae</taxon>
        <taxon>BOP clade</taxon>
        <taxon>Pooideae</taxon>
        <taxon>Stipodae</taxon>
        <taxon>Brachypodieae</taxon>
        <taxon>Brachypodium</taxon>
    </lineage>
</organism>
<protein>
    <submittedName>
        <fullName evidence="1 2">Uncharacterized protein</fullName>
    </submittedName>
</protein>
<keyword evidence="3" id="KW-1185">Reference proteome</keyword>
<reference evidence="1" key="2">
    <citation type="submission" date="2017-06" db="EMBL/GenBank/DDBJ databases">
        <title>WGS assembly of Brachypodium distachyon.</title>
        <authorList>
            <consortium name="The International Brachypodium Initiative"/>
            <person name="Lucas S."/>
            <person name="Harmon-Smith M."/>
            <person name="Lail K."/>
            <person name="Tice H."/>
            <person name="Grimwood J."/>
            <person name="Bruce D."/>
            <person name="Barry K."/>
            <person name="Shu S."/>
            <person name="Lindquist E."/>
            <person name="Wang M."/>
            <person name="Pitluck S."/>
            <person name="Vogel J.P."/>
            <person name="Garvin D.F."/>
            <person name="Mockler T.C."/>
            <person name="Schmutz J."/>
            <person name="Rokhsar D."/>
            <person name="Bevan M.W."/>
        </authorList>
    </citation>
    <scope>NUCLEOTIDE SEQUENCE</scope>
    <source>
        <strain evidence="1">Bd21</strain>
    </source>
</reference>
<dbReference type="InParanoid" id="A0A0Q3G8G6"/>
<dbReference type="EMBL" id="CM000881">
    <property type="protein sequence ID" value="KQK07655.2"/>
    <property type="molecule type" value="Genomic_DNA"/>
</dbReference>
<accession>A0A0Q3G8G6</accession>
<name>A0A0Q3G8G6_BRADI</name>
<dbReference type="AlphaFoldDB" id="A0A0Q3G8G6"/>
<evidence type="ECO:0000313" key="2">
    <source>
        <dbReference type="EnsemblPlants" id="KQK07655"/>
    </source>
</evidence>
<dbReference type="Gramene" id="KQK07655">
    <property type="protein sequence ID" value="KQK07655"/>
    <property type="gene ID" value="BRADI_2g37095v3"/>
</dbReference>
<gene>
    <name evidence="1" type="ORF">BRADI_2g37095v3</name>
</gene>
<reference evidence="1 2" key="1">
    <citation type="journal article" date="2010" name="Nature">
        <title>Genome sequencing and analysis of the model grass Brachypodium distachyon.</title>
        <authorList>
            <consortium name="International Brachypodium Initiative"/>
        </authorList>
    </citation>
    <scope>NUCLEOTIDE SEQUENCE [LARGE SCALE GENOMIC DNA]</scope>
    <source>
        <strain evidence="1 2">Bd21</strain>
    </source>
</reference>
<dbReference type="EnsemblPlants" id="KQK07655">
    <property type="protein sequence ID" value="KQK07655"/>
    <property type="gene ID" value="BRADI_2g37095v3"/>
</dbReference>
<dbReference type="Proteomes" id="UP000008810">
    <property type="component" value="Chromosome 2"/>
</dbReference>
<evidence type="ECO:0000313" key="3">
    <source>
        <dbReference type="Proteomes" id="UP000008810"/>
    </source>
</evidence>
<evidence type="ECO:0000313" key="1">
    <source>
        <dbReference type="EMBL" id="KQK07655.2"/>
    </source>
</evidence>
<sequence>MLCRGAGLSCIGVKYEVSLISRQLFVLLHKNGPFLAHTVVAGFSFATKFITPAALVERSSTSVLIER</sequence>
<reference evidence="2" key="3">
    <citation type="submission" date="2018-08" db="UniProtKB">
        <authorList>
            <consortium name="EnsemblPlants"/>
        </authorList>
    </citation>
    <scope>IDENTIFICATION</scope>
    <source>
        <strain evidence="2">cv. Bd21</strain>
    </source>
</reference>
<proteinExistence type="predicted"/>